<protein>
    <submittedName>
        <fullName evidence="2 4">Uncharacterized protein</fullName>
    </submittedName>
</protein>
<evidence type="ECO:0000256" key="1">
    <source>
        <dbReference type="SAM" id="MobiDB-lite"/>
    </source>
</evidence>
<dbReference type="AlphaFoldDB" id="A0A183TF79"/>
<feature type="compositionally biased region" description="Low complexity" evidence="1">
    <location>
        <begin position="122"/>
        <end position="132"/>
    </location>
</feature>
<reference evidence="2 3" key="2">
    <citation type="submission" date="2018-11" db="EMBL/GenBank/DDBJ databases">
        <authorList>
            <consortium name="Pathogen Informatics"/>
        </authorList>
    </citation>
    <scope>NUCLEOTIDE SEQUENCE [LARGE SCALE GENOMIC DNA]</scope>
    <source>
        <strain evidence="2 3">NST_G2</strain>
    </source>
</reference>
<keyword evidence="3" id="KW-1185">Reference proteome</keyword>
<gene>
    <name evidence="2" type="ORF">SSLN_LOCUS15127</name>
</gene>
<evidence type="ECO:0000313" key="4">
    <source>
        <dbReference type="WBParaSite" id="SSLN_0001569101-mRNA-1"/>
    </source>
</evidence>
<organism evidence="4">
    <name type="scientific">Schistocephalus solidus</name>
    <name type="common">Tapeworm</name>
    <dbReference type="NCBI Taxonomy" id="70667"/>
    <lineage>
        <taxon>Eukaryota</taxon>
        <taxon>Metazoa</taxon>
        <taxon>Spiralia</taxon>
        <taxon>Lophotrochozoa</taxon>
        <taxon>Platyhelminthes</taxon>
        <taxon>Cestoda</taxon>
        <taxon>Eucestoda</taxon>
        <taxon>Diphyllobothriidea</taxon>
        <taxon>Diphyllobothriidae</taxon>
        <taxon>Schistocephalus</taxon>
    </lineage>
</organism>
<evidence type="ECO:0000313" key="2">
    <source>
        <dbReference type="EMBL" id="VDM01513.1"/>
    </source>
</evidence>
<sequence length="242" mass="27640">MDVILDKKLPPFIEAHKYSEAMKHIYPILEKRKNCERRRFCELLRELDAFDDEIINGTTTSSHDNNAYRLAISSPPGRPKAEQRDAGVVFALRNEIVGRLPCLPLRITDRRMSLRLPLRGKPSSPTSSALTPPSLPEINNMLEPNTSIELEKAFRPGKRPESQSESTRPRPLNVILTSSQEASFILSRHFKLKNANPGVFFQQDFSPVERNKRHQLAQTLEFFFQQDFSPAERTNAINLSSN</sequence>
<evidence type="ECO:0000313" key="3">
    <source>
        <dbReference type="Proteomes" id="UP000275846"/>
    </source>
</evidence>
<dbReference type="EMBL" id="UYSU01039625">
    <property type="protein sequence ID" value="VDM01513.1"/>
    <property type="molecule type" value="Genomic_DNA"/>
</dbReference>
<name>A0A183TF79_SCHSO</name>
<reference evidence="4" key="1">
    <citation type="submission" date="2016-06" db="UniProtKB">
        <authorList>
            <consortium name="WormBaseParasite"/>
        </authorList>
    </citation>
    <scope>IDENTIFICATION</scope>
</reference>
<dbReference type="WBParaSite" id="SSLN_0001569101-mRNA-1">
    <property type="protein sequence ID" value="SSLN_0001569101-mRNA-1"/>
    <property type="gene ID" value="SSLN_0001569101"/>
</dbReference>
<feature type="region of interest" description="Disordered" evidence="1">
    <location>
        <begin position="116"/>
        <end position="143"/>
    </location>
</feature>
<proteinExistence type="predicted"/>
<accession>A0A183TF79</accession>
<dbReference type="Proteomes" id="UP000275846">
    <property type="component" value="Unassembled WGS sequence"/>
</dbReference>